<keyword evidence="2" id="KW-1185">Reference proteome</keyword>
<evidence type="ECO:0000313" key="2">
    <source>
        <dbReference type="Proteomes" id="UP001610563"/>
    </source>
</evidence>
<comment type="caution">
    <text evidence="1">The sequence shown here is derived from an EMBL/GenBank/DDBJ whole genome shotgun (WGS) entry which is preliminary data.</text>
</comment>
<sequence>MAMPYPEGEAFFKRSVLKSRSDGRFNAEDPAHFYSTRLVEMGHPHARSNYQIVYGSGLGTAYGNWSWCPFTYGNWRFPKRRVQCELCTSGNRCPMRTATLTCKGKSRLISLVN</sequence>
<gene>
    <name evidence="1" type="ORF">BJX66DRAFT_342150</name>
</gene>
<name>A0ABR4FT71_9EURO</name>
<evidence type="ECO:0000313" key="1">
    <source>
        <dbReference type="EMBL" id="KAL2786466.1"/>
    </source>
</evidence>
<protein>
    <submittedName>
        <fullName evidence="1">Uncharacterized protein</fullName>
    </submittedName>
</protein>
<dbReference type="Proteomes" id="UP001610563">
    <property type="component" value="Unassembled WGS sequence"/>
</dbReference>
<dbReference type="EMBL" id="JBFTWV010000117">
    <property type="protein sequence ID" value="KAL2786466.1"/>
    <property type="molecule type" value="Genomic_DNA"/>
</dbReference>
<organism evidence="1 2">
    <name type="scientific">Aspergillus keveii</name>
    <dbReference type="NCBI Taxonomy" id="714993"/>
    <lineage>
        <taxon>Eukaryota</taxon>
        <taxon>Fungi</taxon>
        <taxon>Dikarya</taxon>
        <taxon>Ascomycota</taxon>
        <taxon>Pezizomycotina</taxon>
        <taxon>Eurotiomycetes</taxon>
        <taxon>Eurotiomycetidae</taxon>
        <taxon>Eurotiales</taxon>
        <taxon>Aspergillaceae</taxon>
        <taxon>Aspergillus</taxon>
        <taxon>Aspergillus subgen. Nidulantes</taxon>
    </lineage>
</organism>
<accession>A0ABR4FT71</accession>
<reference evidence="1 2" key="1">
    <citation type="submission" date="2024-07" db="EMBL/GenBank/DDBJ databases">
        <title>Section-level genome sequencing and comparative genomics of Aspergillus sections Usti and Cavernicolus.</title>
        <authorList>
            <consortium name="Lawrence Berkeley National Laboratory"/>
            <person name="Nybo J.L."/>
            <person name="Vesth T.C."/>
            <person name="Theobald S."/>
            <person name="Frisvad J.C."/>
            <person name="Larsen T.O."/>
            <person name="Kjaerboelling I."/>
            <person name="Rothschild-Mancinelli K."/>
            <person name="Lyhne E.K."/>
            <person name="Kogle M.E."/>
            <person name="Barry K."/>
            <person name="Clum A."/>
            <person name="Na H."/>
            <person name="Ledsgaard L."/>
            <person name="Lin J."/>
            <person name="Lipzen A."/>
            <person name="Kuo A."/>
            <person name="Riley R."/>
            <person name="Mondo S."/>
            <person name="Labutti K."/>
            <person name="Haridas S."/>
            <person name="Pangalinan J."/>
            <person name="Salamov A.A."/>
            <person name="Simmons B.A."/>
            <person name="Magnuson J.K."/>
            <person name="Chen J."/>
            <person name="Drula E."/>
            <person name="Henrissat B."/>
            <person name="Wiebenga A."/>
            <person name="Lubbers R.J."/>
            <person name="Gomes A.C."/>
            <person name="Makela M.R."/>
            <person name="Stajich J."/>
            <person name="Grigoriev I.V."/>
            <person name="Mortensen U.H."/>
            <person name="De Vries R.P."/>
            <person name="Baker S.E."/>
            <person name="Andersen M.R."/>
        </authorList>
    </citation>
    <scope>NUCLEOTIDE SEQUENCE [LARGE SCALE GENOMIC DNA]</scope>
    <source>
        <strain evidence="1 2">CBS 209.92</strain>
    </source>
</reference>
<proteinExistence type="predicted"/>